<feature type="transmembrane region" description="Helical" evidence="1">
    <location>
        <begin position="25"/>
        <end position="46"/>
    </location>
</feature>
<evidence type="ECO:0000313" key="3">
    <source>
        <dbReference type="Proteomes" id="UP001521222"/>
    </source>
</evidence>
<keyword evidence="1" id="KW-1133">Transmembrane helix</keyword>
<evidence type="ECO:0000256" key="1">
    <source>
        <dbReference type="SAM" id="Phobius"/>
    </source>
</evidence>
<dbReference type="PANTHER" id="PTHR31410:SF1">
    <property type="entry name" value="POST-GPI ATTACHMENT TO PROTEINS FACTOR 4"/>
    <property type="match status" value="1"/>
</dbReference>
<gene>
    <name evidence="2" type="ORF">SLS59_004838</name>
</gene>
<organism evidence="2 3">
    <name type="scientific">Nothophoma quercina</name>
    <dbReference type="NCBI Taxonomy" id="749835"/>
    <lineage>
        <taxon>Eukaryota</taxon>
        <taxon>Fungi</taxon>
        <taxon>Dikarya</taxon>
        <taxon>Ascomycota</taxon>
        <taxon>Pezizomycotina</taxon>
        <taxon>Dothideomycetes</taxon>
        <taxon>Pleosporomycetidae</taxon>
        <taxon>Pleosporales</taxon>
        <taxon>Pleosporineae</taxon>
        <taxon>Didymellaceae</taxon>
        <taxon>Nothophoma</taxon>
    </lineage>
</organism>
<name>A0ABR3RCK5_9PLEO</name>
<evidence type="ECO:0000313" key="2">
    <source>
        <dbReference type="EMBL" id="KAL1602153.1"/>
    </source>
</evidence>
<feature type="transmembrane region" description="Helical" evidence="1">
    <location>
        <begin position="271"/>
        <end position="288"/>
    </location>
</feature>
<accession>A0ABR3RCK5</accession>
<comment type="caution">
    <text evidence="2">The sequence shown here is derived from an EMBL/GenBank/DDBJ whole genome shotgun (WGS) entry which is preliminary data.</text>
</comment>
<keyword evidence="1" id="KW-0812">Transmembrane</keyword>
<dbReference type="PANTHER" id="PTHR31410">
    <property type="entry name" value="TRANSMEMBRANE PROTEIN 246"/>
    <property type="match status" value="1"/>
</dbReference>
<evidence type="ECO:0008006" key="4">
    <source>
        <dbReference type="Google" id="ProtNLM"/>
    </source>
</evidence>
<dbReference type="CDD" id="cd22189">
    <property type="entry name" value="PGAP4-like_fungal"/>
    <property type="match status" value="1"/>
</dbReference>
<proteinExistence type="predicted"/>
<feature type="transmembrane region" description="Helical" evidence="1">
    <location>
        <begin position="308"/>
        <end position="325"/>
    </location>
</feature>
<sequence>MPNALAALLSNTSYPVTRLRSETMYFSARTITGIAVFITITILYTINAVSARDPTSFFFNPRKGYAARYSAIRRQQAEDFLQAYHDAPSHEIVKAGHERNRKLCVGIPSFKREGVHYLRDTIGSLLEGLTPEERQEIYLIVFIPHSNPNVHPEYNEAWLPGLADQVLTYQFGDDQMQHIRNMERQGGLYVEKALFDYRYLLSACTEQFTPYIAMIEDDIVAMDGWYHRTMDAINQAEQQAAERRARADFLYLRLFYTEEFFGWNAEDWRSYLYYSLCAAGIPTAILLFVRCGPTTKLSLTLTTTRSVIAIYTLLATSILIFFGMGRNTVLPLPTGVAEMSEFGCCAQGFVFPHLKALALVDYYKDRRLGFVDVLTEDYANERGELRYAMTPSVMQHIGKKSSKIDDYGPQSKWGRSVAEKIWSFAFEKFDWSKLRQEHELNARLRQEEKAEKEAQFANQQAGV</sequence>
<dbReference type="EMBL" id="JAKIXB020000014">
    <property type="protein sequence ID" value="KAL1602153.1"/>
    <property type="molecule type" value="Genomic_DNA"/>
</dbReference>
<dbReference type="Proteomes" id="UP001521222">
    <property type="component" value="Unassembled WGS sequence"/>
</dbReference>
<keyword evidence="1" id="KW-0472">Membrane</keyword>
<protein>
    <recommendedName>
        <fullName evidence="4">Integral membrane protein</fullName>
    </recommendedName>
</protein>
<dbReference type="InterPro" id="IPR029675">
    <property type="entry name" value="PGAP4"/>
</dbReference>
<keyword evidence="3" id="KW-1185">Reference proteome</keyword>
<reference evidence="2 3" key="1">
    <citation type="submission" date="2024-02" db="EMBL/GenBank/DDBJ databases">
        <title>De novo assembly and annotation of 12 fungi associated with fruit tree decline syndrome in Ontario, Canada.</title>
        <authorList>
            <person name="Sulman M."/>
            <person name="Ellouze W."/>
            <person name="Ilyukhin E."/>
        </authorList>
    </citation>
    <scope>NUCLEOTIDE SEQUENCE [LARGE SCALE GENOMIC DNA]</scope>
    <source>
        <strain evidence="2 3">M97-236</strain>
    </source>
</reference>